<name>A0A183I7M2_9BILA</name>
<keyword evidence="1" id="KW-0677">Repeat</keyword>
<reference evidence="5" key="1">
    <citation type="submission" date="2016-06" db="UniProtKB">
        <authorList>
            <consortium name="WormBaseParasite"/>
        </authorList>
    </citation>
    <scope>IDENTIFICATION</scope>
</reference>
<dbReference type="SMART" id="SM00209">
    <property type="entry name" value="TSP1"/>
    <property type="match status" value="1"/>
</dbReference>
<evidence type="ECO:0000256" key="1">
    <source>
        <dbReference type="ARBA" id="ARBA00022737"/>
    </source>
</evidence>
<reference evidence="3 4" key="2">
    <citation type="submission" date="2018-11" db="EMBL/GenBank/DDBJ databases">
        <authorList>
            <consortium name="Pathogen Informatics"/>
        </authorList>
    </citation>
    <scope>NUCLEOTIDE SEQUENCE [LARGE SCALE GENOMIC DNA]</scope>
</reference>
<evidence type="ECO:0000313" key="4">
    <source>
        <dbReference type="Proteomes" id="UP000267606"/>
    </source>
</evidence>
<dbReference type="EMBL" id="UZAJ01042734">
    <property type="protein sequence ID" value="VDP23527.1"/>
    <property type="molecule type" value="Genomic_DNA"/>
</dbReference>
<evidence type="ECO:0000313" key="3">
    <source>
        <dbReference type="EMBL" id="VDP23527.1"/>
    </source>
</evidence>
<dbReference type="WBParaSite" id="OFLC_0001574701-mRNA-1">
    <property type="protein sequence ID" value="OFLC_0001574701-mRNA-1"/>
    <property type="gene ID" value="OFLC_0001574701"/>
</dbReference>
<dbReference type="STRING" id="387005.A0A183I7M2"/>
<dbReference type="Pfam" id="PF00090">
    <property type="entry name" value="TSP_1"/>
    <property type="match status" value="1"/>
</dbReference>
<accession>A0A183I7M2</accession>
<organism evidence="5">
    <name type="scientific">Onchocerca flexuosa</name>
    <dbReference type="NCBI Taxonomy" id="387005"/>
    <lineage>
        <taxon>Eukaryota</taxon>
        <taxon>Metazoa</taxon>
        <taxon>Ecdysozoa</taxon>
        <taxon>Nematoda</taxon>
        <taxon>Chromadorea</taxon>
        <taxon>Rhabditida</taxon>
        <taxon>Spirurina</taxon>
        <taxon>Spiruromorpha</taxon>
        <taxon>Filarioidea</taxon>
        <taxon>Onchocercidae</taxon>
        <taxon>Onchocerca</taxon>
    </lineage>
</organism>
<protein>
    <submittedName>
        <fullName evidence="5">Thrombospondin type 1 domain protein</fullName>
    </submittedName>
</protein>
<dbReference type="InterPro" id="IPR036383">
    <property type="entry name" value="TSP1_rpt_sf"/>
</dbReference>
<dbReference type="InterPro" id="IPR000884">
    <property type="entry name" value="TSP1_rpt"/>
</dbReference>
<dbReference type="InterPro" id="IPR038877">
    <property type="entry name" value="THSD1"/>
</dbReference>
<dbReference type="GO" id="GO:0071944">
    <property type="term" value="C:cell periphery"/>
    <property type="evidence" value="ECO:0007669"/>
    <property type="project" value="TreeGrafter"/>
</dbReference>
<dbReference type="FunFam" id="2.20.100.10:FF:000007">
    <property type="entry name" value="Thrombospondin 1"/>
    <property type="match status" value="1"/>
</dbReference>
<dbReference type="Gene3D" id="2.20.100.10">
    <property type="entry name" value="Thrombospondin type-1 (TSP1) repeat"/>
    <property type="match status" value="1"/>
</dbReference>
<proteinExistence type="predicted"/>
<evidence type="ECO:0000313" key="5">
    <source>
        <dbReference type="WBParaSite" id="OFLC_0001574701-mRNA-1"/>
    </source>
</evidence>
<sequence>MKVGQVEGGWRDWSAWSSCSVSCGQGLRRRWRLCDSPIPQNGGNLCEGNFIESLNCDAGNCTGSPF</sequence>
<keyword evidence="2" id="KW-1015">Disulfide bond</keyword>
<gene>
    <name evidence="3" type="ORF">OFLC_LOCUS15733</name>
</gene>
<dbReference type="PRINTS" id="PR01705">
    <property type="entry name" value="TSP1REPEAT"/>
</dbReference>
<dbReference type="Proteomes" id="UP000267606">
    <property type="component" value="Unassembled WGS sequence"/>
</dbReference>
<keyword evidence="4" id="KW-1185">Reference proteome</keyword>
<dbReference type="SUPFAM" id="SSF82895">
    <property type="entry name" value="TSP-1 type 1 repeat"/>
    <property type="match status" value="1"/>
</dbReference>
<dbReference type="AlphaFoldDB" id="A0A183I7M2"/>
<dbReference type="PROSITE" id="PS50092">
    <property type="entry name" value="TSP1"/>
    <property type="match status" value="1"/>
</dbReference>
<dbReference type="PANTHER" id="PTHR16311:SF3">
    <property type="entry name" value="THROMBOSPONDIN TYPE-1 DOMAIN-CONTAINING PROTEIN 1"/>
    <property type="match status" value="1"/>
</dbReference>
<dbReference type="PANTHER" id="PTHR16311">
    <property type="entry name" value="THROMBOSPONDIN TYPE I DOMAIN-CONTAINING 1"/>
    <property type="match status" value="1"/>
</dbReference>
<evidence type="ECO:0000256" key="2">
    <source>
        <dbReference type="ARBA" id="ARBA00023157"/>
    </source>
</evidence>